<keyword evidence="3" id="KW-1185">Reference proteome</keyword>
<sequence length="241" mass="25304">MVVGCAAALVLLGIGGLGTTAVLMERESPTGTGSGPTASPAATGTERPARVGLDSRDTDPLPLTAKELFPGRQLVVATGQPGYQVLRTQSSGSCAAAATDDIADLLVQLGCNQVVRGTLRAPDKGYLATAGLFNLTDRATAERVQERIREILQEHRGRFTGLVAGDDTKVLTTAAARVSWQASGHYVAYSMVVRADGEPVRADDATAKQILLDLVQRHLTKGVLDRRADADLTQPSTDPDD</sequence>
<evidence type="ECO:0008006" key="4">
    <source>
        <dbReference type="Google" id="ProtNLM"/>
    </source>
</evidence>
<dbReference type="Proteomes" id="UP001219605">
    <property type="component" value="Chromosome"/>
</dbReference>
<feature type="region of interest" description="Disordered" evidence="1">
    <location>
        <begin position="26"/>
        <end position="57"/>
    </location>
</feature>
<proteinExistence type="predicted"/>
<feature type="compositionally biased region" description="Basic and acidic residues" evidence="1">
    <location>
        <begin position="47"/>
        <end position="57"/>
    </location>
</feature>
<name>A0ABY7ZQW1_9ACTN</name>
<evidence type="ECO:0000313" key="2">
    <source>
        <dbReference type="EMBL" id="WDZ85330.1"/>
    </source>
</evidence>
<protein>
    <recommendedName>
        <fullName evidence="4">PknH-like extracellular domain-containing protein</fullName>
    </recommendedName>
</protein>
<dbReference type="EMBL" id="CP118615">
    <property type="protein sequence ID" value="WDZ85330.1"/>
    <property type="molecule type" value="Genomic_DNA"/>
</dbReference>
<accession>A0ABY7ZQW1</accession>
<dbReference type="RefSeq" id="WP_275032028.1">
    <property type="nucleotide sequence ID" value="NZ_CP118615.1"/>
</dbReference>
<feature type="compositionally biased region" description="Polar residues" evidence="1">
    <location>
        <begin position="29"/>
        <end position="42"/>
    </location>
</feature>
<evidence type="ECO:0000256" key="1">
    <source>
        <dbReference type="SAM" id="MobiDB-lite"/>
    </source>
</evidence>
<evidence type="ECO:0000313" key="3">
    <source>
        <dbReference type="Proteomes" id="UP001219605"/>
    </source>
</evidence>
<reference evidence="2 3" key="1">
    <citation type="submission" date="2023-02" db="EMBL/GenBank/DDBJ databases">
        <authorList>
            <person name="Mo P."/>
        </authorList>
    </citation>
    <scope>NUCLEOTIDE SEQUENCE [LARGE SCALE GENOMIC DNA]</scope>
    <source>
        <strain evidence="2 3">HUAS 3</strain>
    </source>
</reference>
<gene>
    <name evidence="2" type="ORF">PVK37_02380</name>
</gene>
<organism evidence="2 3">
    <name type="scientific">Micromonospora cathayae</name>
    <dbReference type="NCBI Taxonomy" id="3028804"/>
    <lineage>
        <taxon>Bacteria</taxon>
        <taxon>Bacillati</taxon>
        <taxon>Actinomycetota</taxon>
        <taxon>Actinomycetes</taxon>
        <taxon>Micromonosporales</taxon>
        <taxon>Micromonosporaceae</taxon>
        <taxon>Micromonospora</taxon>
    </lineage>
</organism>